<comment type="caution">
    <text evidence="1">The sequence shown here is derived from an EMBL/GenBank/DDBJ whole genome shotgun (WGS) entry which is preliminary data.</text>
</comment>
<reference evidence="1 2" key="2">
    <citation type="submission" date="2016-08" db="EMBL/GenBank/DDBJ databases">
        <title>Pervasive Adenine N6-methylation of Active Genes in Fungi.</title>
        <authorList>
            <consortium name="DOE Joint Genome Institute"/>
            <person name="Mondo S.J."/>
            <person name="Dannebaum R.O."/>
            <person name="Kuo R.C."/>
            <person name="Labutti K."/>
            <person name="Haridas S."/>
            <person name="Kuo A."/>
            <person name="Salamov A."/>
            <person name="Ahrendt S.R."/>
            <person name="Lipzen A."/>
            <person name="Sullivan W."/>
            <person name="Andreopoulos W.B."/>
            <person name="Clum A."/>
            <person name="Lindquist E."/>
            <person name="Daum C."/>
            <person name="Ramamoorthy G.K."/>
            <person name="Gryganskyi A."/>
            <person name="Culley D."/>
            <person name="Magnuson J.K."/>
            <person name="James T.Y."/>
            <person name="O'Malley M.A."/>
            <person name="Stajich J.E."/>
            <person name="Spatafora J.W."/>
            <person name="Visel A."/>
            <person name="Grigoriev I.V."/>
        </authorList>
    </citation>
    <scope>NUCLEOTIDE SEQUENCE [LARGE SCALE GENOMIC DNA]</scope>
    <source>
        <strain evidence="2">finn</strain>
    </source>
</reference>
<dbReference type="AlphaFoldDB" id="A0A1Y1V0F5"/>
<gene>
    <name evidence="1" type="ORF">BCR36DRAFT_373299</name>
</gene>
<dbReference type="Proteomes" id="UP000193719">
    <property type="component" value="Unassembled WGS sequence"/>
</dbReference>
<organism evidence="1 2">
    <name type="scientific">Piromyces finnis</name>
    <dbReference type="NCBI Taxonomy" id="1754191"/>
    <lineage>
        <taxon>Eukaryota</taxon>
        <taxon>Fungi</taxon>
        <taxon>Fungi incertae sedis</taxon>
        <taxon>Chytridiomycota</taxon>
        <taxon>Chytridiomycota incertae sedis</taxon>
        <taxon>Neocallimastigomycetes</taxon>
        <taxon>Neocallimastigales</taxon>
        <taxon>Neocallimastigaceae</taxon>
        <taxon>Piromyces</taxon>
    </lineage>
</organism>
<reference evidence="1 2" key="1">
    <citation type="submission" date="2016-08" db="EMBL/GenBank/DDBJ databases">
        <title>Genomes of anaerobic fungi encode conserved fungal cellulosomes for biomass hydrolysis.</title>
        <authorList>
            <consortium name="DOE Joint Genome Institute"/>
            <person name="Haitjema C.H."/>
            <person name="Gilmore S.P."/>
            <person name="Henske J.K."/>
            <person name="Solomon K.V."/>
            <person name="De Groot R."/>
            <person name="Kuo A."/>
            <person name="Mondo S.J."/>
            <person name="Salamov A.A."/>
            <person name="Labutti K."/>
            <person name="Zhao Z."/>
            <person name="Chiniquy J."/>
            <person name="Barry K."/>
            <person name="Brewer H.M."/>
            <person name="Purvine S.O."/>
            <person name="Wright A.T."/>
            <person name="Boxma B."/>
            <person name="Van Alen T."/>
            <person name="Hackstein J.H."/>
            <person name="Baker S.E."/>
            <person name="Grigoriev I.V."/>
            <person name="O'Malley M.A."/>
        </authorList>
    </citation>
    <scope>NUCLEOTIDE SEQUENCE [LARGE SCALE GENOMIC DNA]</scope>
    <source>
        <strain evidence="2">finn</strain>
    </source>
</reference>
<protein>
    <submittedName>
        <fullName evidence="1">Uncharacterized protein</fullName>
    </submittedName>
</protein>
<keyword evidence="2" id="KW-1185">Reference proteome</keyword>
<accession>A0A1Y1V0F5</accession>
<dbReference type="EMBL" id="MCFH01000045">
    <property type="protein sequence ID" value="ORX44549.1"/>
    <property type="molecule type" value="Genomic_DNA"/>
</dbReference>
<proteinExistence type="predicted"/>
<name>A0A1Y1V0F5_9FUNG</name>
<evidence type="ECO:0000313" key="1">
    <source>
        <dbReference type="EMBL" id="ORX44549.1"/>
    </source>
</evidence>
<sequence length="104" mass="12674">MKFLYVNCVDTYCVFNNDKVLVELCDNILFDTYCVFNNNKVLVELCDNILFNYRKSYNYYGKTYCDSFDLYKTNYKCYLNDVYMEFMIPGYFKNYNYGYIELVI</sequence>
<evidence type="ECO:0000313" key="2">
    <source>
        <dbReference type="Proteomes" id="UP000193719"/>
    </source>
</evidence>